<dbReference type="EMBL" id="AP022569">
    <property type="protein sequence ID" value="BBX48411.1"/>
    <property type="molecule type" value="Genomic_DNA"/>
</dbReference>
<keyword evidence="2" id="KW-1133">Transmembrane helix</keyword>
<accession>A0A7I7L3N6</accession>
<evidence type="ECO:0000313" key="4">
    <source>
        <dbReference type="Proteomes" id="UP000465866"/>
    </source>
</evidence>
<evidence type="ECO:0000256" key="1">
    <source>
        <dbReference type="SAM" id="MobiDB-lite"/>
    </source>
</evidence>
<feature type="region of interest" description="Disordered" evidence="1">
    <location>
        <begin position="9"/>
        <end position="30"/>
    </location>
</feature>
<protein>
    <recommendedName>
        <fullName evidence="5">Transmembrane protein</fullName>
    </recommendedName>
</protein>
<feature type="transmembrane region" description="Helical" evidence="2">
    <location>
        <begin position="120"/>
        <end position="142"/>
    </location>
</feature>
<evidence type="ECO:0000256" key="2">
    <source>
        <dbReference type="SAM" id="Phobius"/>
    </source>
</evidence>
<name>A0A7I7L3N6_9MYCO</name>
<evidence type="ECO:0008006" key="5">
    <source>
        <dbReference type="Google" id="ProtNLM"/>
    </source>
</evidence>
<reference evidence="3 4" key="1">
    <citation type="journal article" date="2019" name="Emerg. Microbes Infect.">
        <title>Comprehensive subspecies identification of 175 nontuberculous mycobacteria species based on 7547 genomic profiles.</title>
        <authorList>
            <person name="Matsumoto Y."/>
            <person name="Kinjo T."/>
            <person name="Motooka D."/>
            <person name="Nabeya D."/>
            <person name="Jung N."/>
            <person name="Uechi K."/>
            <person name="Horii T."/>
            <person name="Iida T."/>
            <person name="Fujita J."/>
            <person name="Nakamura S."/>
        </authorList>
    </citation>
    <scope>NUCLEOTIDE SEQUENCE [LARGE SCALE GENOMIC DNA]</scope>
    <source>
        <strain evidence="3 4">JCM 12404</strain>
    </source>
</reference>
<dbReference type="Proteomes" id="UP000465866">
    <property type="component" value="Chromosome"/>
</dbReference>
<sequence>MESAQLIARGSDRGSPMQTQQHRSPGERLEPDDNQVHAAIRFAVLAAAAGIAYLVVAAVWDSTCKGAMSVDTVACGAPQLTLLAFGAPVILLAAGCWAFVRTYRTWRDNETWWAWQGTGWFLMILMFVTLVMGAPIAGPVLAA</sequence>
<keyword evidence="4" id="KW-1185">Reference proteome</keyword>
<keyword evidence="2" id="KW-0472">Membrane</keyword>
<feature type="transmembrane region" description="Helical" evidence="2">
    <location>
        <begin position="80"/>
        <end position="100"/>
    </location>
</feature>
<dbReference type="KEGG" id="mcoo:MCOO_44260"/>
<dbReference type="AlphaFoldDB" id="A0A7I7L3N6"/>
<proteinExistence type="predicted"/>
<organism evidence="3 4">
    <name type="scientific">Mycobacterium cookii</name>
    <dbReference type="NCBI Taxonomy" id="1775"/>
    <lineage>
        <taxon>Bacteria</taxon>
        <taxon>Bacillati</taxon>
        <taxon>Actinomycetota</taxon>
        <taxon>Actinomycetes</taxon>
        <taxon>Mycobacteriales</taxon>
        <taxon>Mycobacteriaceae</taxon>
        <taxon>Mycobacterium</taxon>
    </lineage>
</organism>
<evidence type="ECO:0000313" key="3">
    <source>
        <dbReference type="EMBL" id="BBX48411.1"/>
    </source>
</evidence>
<gene>
    <name evidence="3" type="ORF">MCOO_44260</name>
</gene>
<feature type="transmembrane region" description="Helical" evidence="2">
    <location>
        <begin position="38"/>
        <end position="60"/>
    </location>
</feature>
<keyword evidence="2" id="KW-0812">Transmembrane</keyword>